<keyword evidence="1" id="KW-0479">Metal-binding</keyword>
<reference evidence="4 5" key="1">
    <citation type="journal article" date="2022" name="Nat. Plants">
        <title>Genomes of leafy and leafless Platanthera orchids illuminate the evolution of mycoheterotrophy.</title>
        <authorList>
            <person name="Li M.H."/>
            <person name="Liu K.W."/>
            <person name="Li Z."/>
            <person name="Lu H.C."/>
            <person name="Ye Q.L."/>
            <person name="Zhang D."/>
            <person name="Wang J.Y."/>
            <person name="Li Y.F."/>
            <person name="Zhong Z.M."/>
            <person name="Liu X."/>
            <person name="Yu X."/>
            <person name="Liu D.K."/>
            <person name="Tu X.D."/>
            <person name="Liu B."/>
            <person name="Hao Y."/>
            <person name="Liao X.Y."/>
            <person name="Jiang Y.T."/>
            <person name="Sun W.H."/>
            <person name="Chen J."/>
            <person name="Chen Y.Q."/>
            <person name="Ai Y."/>
            <person name="Zhai J.W."/>
            <person name="Wu S.S."/>
            <person name="Zhou Z."/>
            <person name="Hsiao Y.Y."/>
            <person name="Wu W.L."/>
            <person name="Chen Y.Y."/>
            <person name="Lin Y.F."/>
            <person name="Hsu J.L."/>
            <person name="Li C.Y."/>
            <person name="Wang Z.W."/>
            <person name="Zhao X."/>
            <person name="Zhong W.Y."/>
            <person name="Ma X.K."/>
            <person name="Ma L."/>
            <person name="Huang J."/>
            <person name="Chen G.Z."/>
            <person name="Huang M.Z."/>
            <person name="Huang L."/>
            <person name="Peng D.H."/>
            <person name="Luo Y.B."/>
            <person name="Zou S.Q."/>
            <person name="Chen S.P."/>
            <person name="Lan S."/>
            <person name="Tsai W.C."/>
            <person name="Van de Peer Y."/>
            <person name="Liu Z.J."/>
        </authorList>
    </citation>
    <scope>NUCLEOTIDE SEQUENCE [LARGE SCALE GENOMIC DNA]</scope>
    <source>
        <strain evidence="4">Lor287</strain>
    </source>
</reference>
<keyword evidence="5" id="KW-1185">Reference proteome</keyword>
<evidence type="ECO:0000313" key="4">
    <source>
        <dbReference type="EMBL" id="KAK8935855.1"/>
    </source>
</evidence>
<dbReference type="EMBL" id="JBBWWQ010000011">
    <property type="protein sequence ID" value="KAK8935855.1"/>
    <property type="molecule type" value="Genomic_DNA"/>
</dbReference>
<organism evidence="4 5">
    <name type="scientific">Platanthera zijinensis</name>
    <dbReference type="NCBI Taxonomy" id="2320716"/>
    <lineage>
        <taxon>Eukaryota</taxon>
        <taxon>Viridiplantae</taxon>
        <taxon>Streptophyta</taxon>
        <taxon>Embryophyta</taxon>
        <taxon>Tracheophyta</taxon>
        <taxon>Spermatophyta</taxon>
        <taxon>Magnoliopsida</taxon>
        <taxon>Liliopsida</taxon>
        <taxon>Asparagales</taxon>
        <taxon>Orchidaceae</taxon>
        <taxon>Orchidoideae</taxon>
        <taxon>Orchideae</taxon>
        <taxon>Orchidinae</taxon>
        <taxon>Platanthera</taxon>
    </lineage>
</organism>
<proteinExistence type="predicted"/>
<feature type="domain" description="CCHC-type" evidence="3">
    <location>
        <begin position="408"/>
        <end position="421"/>
    </location>
</feature>
<dbReference type="AlphaFoldDB" id="A0AAP0BDN6"/>
<evidence type="ECO:0000259" key="3">
    <source>
        <dbReference type="PROSITE" id="PS50158"/>
    </source>
</evidence>
<feature type="region of interest" description="Disordered" evidence="2">
    <location>
        <begin position="435"/>
        <end position="456"/>
    </location>
</feature>
<dbReference type="InterPro" id="IPR036875">
    <property type="entry name" value="Znf_CCHC_sf"/>
</dbReference>
<accession>A0AAP0BDN6</accession>
<name>A0AAP0BDN6_9ASPA</name>
<sequence>MSDPFTLTELLHKKRIKLYPRITSDQGNRVLLAGGGRGLPEPSLEEDCRAILGGNEMPLRRSARLMDGHGGTAGLEEETPQVEQQRTMQQDSQARTIGPEVVVPSAPSVTVVPAQVEPVGGTPTPSVPSQFQQSELGQTLSAILDAFKAQQAPVQQQAPGSNLLSTFRALSPPAYLGTESPVRTEEWLDTVQELMAVIRCPNSMAVTLVVTLLELHAKRWWKSLMGSTFQGRLYTDISWNEFTEAFLDHFIPSSARDELEERFLQLKQGSKSVTEYQREFQHLARFADSYDLDDRGYARRFYKGLRDLLRQALLFIADASLAEIIDMAKRLEADHMACGKRPAEGVIEVGPSNRRRNDHGRGRGNHRGGRWVNRNYRVEYPIPPPPALPPPPQQQHYQQPGGRREVICFECNQPGHVRRVCLRLIGGAPIALPPVAPRGRGHMRGRGRGPPGRNQGHAREHVFALDMTQERNPQEVITGTCKIY</sequence>
<keyword evidence="1" id="KW-0862">Zinc</keyword>
<dbReference type="InterPro" id="IPR001878">
    <property type="entry name" value="Znf_CCHC"/>
</dbReference>
<evidence type="ECO:0000256" key="1">
    <source>
        <dbReference type="PROSITE-ProRule" id="PRU00047"/>
    </source>
</evidence>
<protein>
    <recommendedName>
        <fullName evidence="3">CCHC-type domain-containing protein</fullName>
    </recommendedName>
</protein>
<dbReference type="GO" id="GO:0003676">
    <property type="term" value="F:nucleic acid binding"/>
    <property type="evidence" value="ECO:0007669"/>
    <property type="project" value="InterPro"/>
</dbReference>
<dbReference type="PANTHER" id="PTHR15503">
    <property type="entry name" value="LDOC1 RELATED"/>
    <property type="match status" value="1"/>
</dbReference>
<dbReference type="SUPFAM" id="SSF57756">
    <property type="entry name" value="Retrovirus zinc finger-like domains"/>
    <property type="match status" value="1"/>
</dbReference>
<feature type="region of interest" description="Disordered" evidence="2">
    <location>
        <begin position="348"/>
        <end position="370"/>
    </location>
</feature>
<gene>
    <name evidence="4" type="ORF">KSP39_PZI014228</name>
</gene>
<evidence type="ECO:0000313" key="5">
    <source>
        <dbReference type="Proteomes" id="UP001418222"/>
    </source>
</evidence>
<dbReference type="PANTHER" id="PTHR15503:SF42">
    <property type="entry name" value="ZINC FINGER, CCHC-TYPE, RETROTRANSPOSON GAG DOMAIN, ASPARTIC PEPTIDASE DOMAIN PROTEIN-RELATED"/>
    <property type="match status" value="1"/>
</dbReference>
<dbReference type="Proteomes" id="UP001418222">
    <property type="component" value="Unassembled WGS sequence"/>
</dbReference>
<keyword evidence="1" id="KW-0863">Zinc-finger</keyword>
<evidence type="ECO:0000256" key="2">
    <source>
        <dbReference type="SAM" id="MobiDB-lite"/>
    </source>
</evidence>
<feature type="compositionally biased region" description="Basic residues" evidence="2">
    <location>
        <begin position="353"/>
        <end position="369"/>
    </location>
</feature>
<comment type="caution">
    <text evidence="4">The sequence shown here is derived from an EMBL/GenBank/DDBJ whole genome shotgun (WGS) entry which is preliminary data.</text>
</comment>
<dbReference type="InterPro" id="IPR005162">
    <property type="entry name" value="Retrotrans_gag_dom"/>
</dbReference>
<dbReference type="InterPro" id="IPR032567">
    <property type="entry name" value="RTL1-rel"/>
</dbReference>
<dbReference type="Pfam" id="PF03732">
    <property type="entry name" value="Retrotrans_gag"/>
    <property type="match status" value="1"/>
</dbReference>
<dbReference type="GO" id="GO:0008270">
    <property type="term" value="F:zinc ion binding"/>
    <property type="evidence" value="ECO:0007669"/>
    <property type="project" value="UniProtKB-KW"/>
</dbReference>
<dbReference type="PROSITE" id="PS50158">
    <property type="entry name" value="ZF_CCHC"/>
    <property type="match status" value="1"/>
</dbReference>